<gene>
    <name evidence="6" type="ORF">IWQ60_011525</name>
</gene>
<evidence type="ECO:0000256" key="5">
    <source>
        <dbReference type="PROSITE-ProRule" id="PRU00708"/>
    </source>
</evidence>
<dbReference type="PANTHER" id="PTHR47447:SF17">
    <property type="entry name" value="OS12G0638900 PROTEIN"/>
    <property type="match status" value="1"/>
</dbReference>
<sequence>MRSGFKLPRGSLQLAARGSHWTVAYGSGKAAPLGRIPDRWSCDTAGTRQFSVQVTARFTSAHERPIQVAIPTRNFSRPLFQALQDQDHDRAWQAYLAIANNDLFHSLKNARYYSLMRLFSELYDRVCQAAALDKASATRKAAAPDSPNWTPAAVRAAICMMVEDWFAVGEVHRAAQLDREPISGAVKVRPGHRRYPEPVDQRCYVTMAKSLCRVGLPENACELLRQLSSVGERPTPDMLAAPLQALAVRGDINALDRFLTFVETHRFPYAPTAYAHVLVALWTSPPHHDQFWHLLREPRVARNLPPVRCLEMITAPFETFARPRAQSVLTWLHSSLRDTLDQINPNTFVRWVNAFYRAGLHGLARELWKRAIDEQPWMRDPGRVVALVETVHGYDVPGLHSRLEARELTDAPRVLAALAHRYGHFPDNHSRLAALHAPLLAARETFAVSDFNRVIGAYIAAREPDWALEFLDAMRARRLSASPTILLTVAPLVATHAARVDFAALYRTLDPQEPLRSPAAAQTVIRALTVAGDYSSVQAIYQRTRFTTTDLHASELHCIVHDLARAGHLEEAWALTQSLAGLQAEHRPLQRQIVHLVTQAVAHNHRAVFWRADAWLGLNFRYTQPACLAALLRGYLVFGPRGTFLRHWTKLGKRIRPDRIPSSTWATVVMTLDDRDRHLLAYIYYQRMREAGHPPTSELSAQLVFSSHRLGRPDLAQFYLRQHEQAGLSIMHPAIGMARVAGLVAYRDYKAAITLYDELSEQGHPFDTQVFGVLIIALIETKSYARAARSFHEGLRLGFVPDATIQRYLLLRRPQCYLDLLPLPRLHAAFVHRLKAFDRDIGPTWNALFAVYLRAQDSSHLRELADYLATEQVGLDASSIDLLYEATTLHDGLDLDLVDQVRRHHGYPHTARTCGSLMEHHCARQRPEQALAVLITLVPEQAVEPDERLVHTLLRALLAYNQLAVLLEFLAYVRHPDCTELLAWVESFRPNDTQWQELCQMGTVD</sequence>
<dbReference type="EMBL" id="JANBPT010001320">
    <property type="protein sequence ID" value="KAJ1908791.1"/>
    <property type="molecule type" value="Genomic_DNA"/>
</dbReference>
<comment type="subunit">
    <text evidence="4">Binds to mitochondrial small subunit 15S rRNA.</text>
</comment>
<dbReference type="PANTHER" id="PTHR47447">
    <property type="entry name" value="OS03G0856100 PROTEIN"/>
    <property type="match status" value="1"/>
</dbReference>
<comment type="similarity">
    <text evidence="1">Belongs to the CCM1 family.</text>
</comment>
<dbReference type="AlphaFoldDB" id="A0A9W7ZMR1"/>
<evidence type="ECO:0008006" key="8">
    <source>
        <dbReference type="Google" id="ProtNLM"/>
    </source>
</evidence>
<comment type="caution">
    <text evidence="6">The sequence shown here is derived from an EMBL/GenBank/DDBJ whole genome shotgun (WGS) entry which is preliminary data.</text>
</comment>
<evidence type="ECO:0000256" key="1">
    <source>
        <dbReference type="ARBA" id="ARBA00006192"/>
    </source>
</evidence>
<dbReference type="InterPro" id="IPR011990">
    <property type="entry name" value="TPR-like_helical_dom_sf"/>
</dbReference>
<evidence type="ECO:0000313" key="7">
    <source>
        <dbReference type="Proteomes" id="UP001150569"/>
    </source>
</evidence>
<dbReference type="Pfam" id="PF01535">
    <property type="entry name" value="PPR"/>
    <property type="match status" value="1"/>
</dbReference>
<name>A0A9W7ZMR1_9FUNG</name>
<dbReference type="InterPro" id="IPR002885">
    <property type="entry name" value="PPR_rpt"/>
</dbReference>
<dbReference type="SUPFAM" id="SSF81901">
    <property type="entry name" value="HCP-like"/>
    <property type="match status" value="1"/>
</dbReference>
<proteinExistence type="inferred from homology"/>
<evidence type="ECO:0000256" key="2">
    <source>
        <dbReference type="ARBA" id="ARBA00022737"/>
    </source>
</evidence>
<dbReference type="Proteomes" id="UP001150569">
    <property type="component" value="Unassembled WGS sequence"/>
</dbReference>
<protein>
    <recommendedName>
        <fullName evidence="8">Pentacotripeptide-repeat region of PRORP domain-containing protein</fullName>
    </recommendedName>
</protein>
<evidence type="ECO:0000313" key="6">
    <source>
        <dbReference type="EMBL" id="KAJ1908791.1"/>
    </source>
</evidence>
<feature type="repeat" description="PPR" evidence="5">
    <location>
        <begin position="200"/>
        <end position="234"/>
    </location>
</feature>
<evidence type="ECO:0000256" key="3">
    <source>
        <dbReference type="ARBA" id="ARBA00044493"/>
    </source>
</evidence>
<organism evidence="6 7">
    <name type="scientific">Tieghemiomyces parasiticus</name>
    <dbReference type="NCBI Taxonomy" id="78921"/>
    <lineage>
        <taxon>Eukaryota</taxon>
        <taxon>Fungi</taxon>
        <taxon>Fungi incertae sedis</taxon>
        <taxon>Zoopagomycota</taxon>
        <taxon>Kickxellomycotina</taxon>
        <taxon>Dimargaritomycetes</taxon>
        <taxon>Dimargaritales</taxon>
        <taxon>Dimargaritaceae</taxon>
        <taxon>Tieghemiomyces</taxon>
    </lineage>
</organism>
<dbReference type="Gene3D" id="1.25.40.10">
    <property type="entry name" value="Tetratricopeptide repeat domain"/>
    <property type="match status" value="2"/>
</dbReference>
<dbReference type="PROSITE" id="PS51375">
    <property type="entry name" value="PPR"/>
    <property type="match status" value="1"/>
</dbReference>
<keyword evidence="2" id="KW-0677">Repeat</keyword>
<accession>A0A9W7ZMR1</accession>
<dbReference type="OrthoDB" id="185373at2759"/>
<comment type="function">
    <text evidence="3">Regulates mitochondrial small subunit maturation by controlling 15S rRNA 5'-end processing. Localizes to the 5' precursor of the 15S rRNA in a position that is subsequently occupied by mS47 in the mature yeast mtSSU. Uses structure and sequence-specific RNA recognition, binding to a single-stranded region of the precursor and specifically recognizing bases -6 to -1. The exchange of Ccm1 for mS47 is coupled to the irreversible removal of precursor rRNA that is accompanied by conformational changes of the mitoribosomal proteins uS5m and mS26. These conformational changes signal completion of 5'-end rRNA processing through protection of the mature 5'-end of the 15S rRNA and stabilization of mS47. The removal of the 5' precursor together with the dissociation of Ccm1 may be catalyzed by the 5'-3' exoribonuclease Pet127. Involved in the specific removal of group I introns in mitochondrial encoded transcripts.</text>
</comment>
<reference evidence="6" key="1">
    <citation type="submission" date="2022-07" db="EMBL/GenBank/DDBJ databases">
        <title>Phylogenomic reconstructions and comparative analyses of Kickxellomycotina fungi.</title>
        <authorList>
            <person name="Reynolds N.K."/>
            <person name="Stajich J.E."/>
            <person name="Barry K."/>
            <person name="Grigoriev I.V."/>
            <person name="Crous P."/>
            <person name="Smith M.E."/>
        </authorList>
    </citation>
    <scope>NUCLEOTIDE SEQUENCE</scope>
    <source>
        <strain evidence="6">RSA 861</strain>
    </source>
</reference>
<keyword evidence="7" id="KW-1185">Reference proteome</keyword>
<evidence type="ECO:0000256" key="4">
    <source>
        <dbReference type="ARBA" id="ARBA00044511"/>
    </source>
</evidence>